<evidence type="ECO:0000313" key="8">
    <source>
        <dbReference type="EMBL" id="MBM5572707.1"/>
    </source>
</evidence>
<dbReference type="Gene3D" id="3.40.190.10">
    <property type="entry name" value="Periplasmic binding protein-like II"/>
    <property type="match status" value="2"/>
</dbReference>
<evidence type="ECO:0000256" key="2">
    <source>
        <dbReference type="ARBA" id="ARBA00008520"/>
    </source>
</evidence>
<evidence type="ECO:0000256" key="3">
    <source>
        <dbReference type="ARBA" id="ARBA00022448"/>
    </source>
</evidence>
<evidence type="ECO:0000313" key="9">
    <source>
        <dbReference type="Proteomes" id="UP001195660"/>
    </source>
</evidence>
<sequence length="414" mass="44459">MRLTKLGLLVAGMGLTLAAHAAEVEVLHFWTSGGEAKSVAELKRMMEAQGFTWKDFAVAGGGGENAMTALKTRVVSGNPPAAAQIKGPSIQEWGSEGVLASIDDVAKKGGWDKLLPPVVSNVMKFKGQYVAAPVNVHRVNWMWVNPELLKKANAKVPTTWDEFFVTAAALQKAGIQPVAYGGQPWQDSTVFESVALGVGGVDFYKKAFIQLDPGTLSGPTMVKVLETYKKIKPFTDKNSAGREWNLATSMVINGKAGMQFMGDWAKGEFMAAGKAPGKDFICVAAPGTENAYTFNIDSFAMFKLKNPDVVKGQQALATTLMSPQFQELFNLNKGSIPARMGVDMSKFDECAKKSAADFKATSAKGTLVPSWAHGMAMKSATQGAFFDVVTQFWNNDKMSAKEAADKLAKAAKTM</sequence>
<organism evidence="8 9">
    <name type="scientific">Deefgea chitinilytica</name>
    <dbReference type="NCBI Taxonomy" id="570276"/>
    <lineage>
        <taxon>Bacteria</taxon>
        <taxon>Pseudomonadati</taxon>
        <taxon>Pseudomonadota</taxon>
        <taxon>Betaproteobacteria</taxon>
        <taxon>Neisseriales</taxon>
        <taxon>Chitinibacteraceae</taxon>
        <taxon>Deefgea</taxon>
    </lineage>
</organism>
<evidence type="ECO:0000256" key="6">
    <source>
        <dbReference type="ARBA" id="ARBA00049753"/>
    </source>
</evidence>
<feature type="signal peptide" evidence="7">
    <location>
        <begin position="1"/>
        <end position="21"/>
    </location>
</feature>
<gene>
    <name evidence="8" type="ORF">GM173_14125</name>
</gene>
<evidence type="ECO:0000256" key="7">
    <source>
        <dbReference type="SAM" id="SignalP"/>
    </source>
</evidence>
<keyword evidence="3" id="KW-0813">Transport</keyword>
<dbReference type="InterPro" id="IPR006059">
    <property type="entry name" value="SBP"/>
</dbReference>
<evidence type="ECO:0000256" key="4">
    <source>
        <dbReference type="ARBA" id="ARBA00022729"/>
    </source>
</evidence>
<evidence type="ECO:0000256" key="1">
    <source>
        <dbReference type="ARBA" id="ARBA00004418"/>
    </source>
</evidence>
<protein>
    <recommendedName>
        <fullName evidence="6">Probable sugar-binding periplasmic protein</fullName>
    </recommendedName>
</protein>
<dbReference type="Proteomes" id="UP001195660">
    <property type="component" value="Unassembled WGS sequence"/>
</dbReference>
<name>A0ABS2CFB5_9NEIS</name>
<comment type="subcellular location">
    <subcellularLocation>
        <location evidence="1">Periplasm</location>
    </subcellularLocation>
</comment>
<reference evidence="8 9" key="1">
    <citation type="submission" date="2019-11" db="EMBL/GenBank/DDBJ databases">
        <title>Novel Deefgea species.</title>
        <authorList>
            <person name="Han J.-H."/>
        </authorList>
    </citation>
    <scope>NUCLEOTIDE SEQUENCE [LARGE SCALE GENOMIC DNA]</scope>
    <source>
        <strain evidence="8 9">LMG 24817</strain>
    </source>
</reference>
<comment type="function">
    <text evidence="5">Part of a binding-protein-dependent transport system for a sugar.</text>
</comment>
<keyword evidence="9" id="KW-1185">Reference proteome</keyword>
<accession>A0ABS2CFB5</accession>
<keyword evidence="4 7" id="KW-0732">Signal</keyword>
<dbReference type="InterPro" id="IPR050490">
    <property type="entry name" value="Bact_solute-bd_prot1"/>
</dbReference>
<dbReference type="PANTHER" id="PTHR43649:SF28">
    <property type="entry name" value="BINDING PROTEIN COMPONENT OF ABC SUGAR TRANSPORTER-RELATED"/>
    <property type="match status" value="1"/>
</dbReference>
<evidence type="ECO:0000256" key="5">
    <source>
        <dbReference type="ARBA" id="ARBA00049629"/>
    </source>
</evidence>
<dbReference type="Pfam" id="PF01547">
    <property type="entry name" value="SBP_bac_1"/>
    <property type="match status" value="1"/>
</dbReference>
<dbReference type="EMBL" id="WOFE01000010">
    <property type="protein sequence ID" value="MBM5572707.1"/>
    <property type="molecule type" value="Genomic_DNA"/>
</dbReference>
<dbReference type="SUPFAM" id="SSF53850">
    <property type="entry name" value="Periplasmic binding protein-like II"/>
    <property type="match status" value="1"/>
</dbReference>
<dbReference type="RefSeq" id="WP_203572038.1">
    <property type="nucleotide sequence ID" value="NZ_WOFE01000010.1"/>
</dbReference>
<comment type="caution">
    <text evidence="8">The sequence shown here is derived from an EMBL/GenBank/DDBJ whole genome shotgun (WGS) entry which is preliminary data.</text>
</comment>
<dbReference type="PANTHER" id="PTHR43649">
    <property type="entry name" value="ARABINOSE-BINDING PROTEIN-RELATED"/>
    <property type="match status" value="1"/>
</dbReference>
<feature type="chain" id="PRO_5047093251" description="Probable sugar-binding periplasmic protein" evidence="7">
    <location>
        <begin position="22"/>
        <end position="414"/>
    </location>
</feature>
<proteinExistence type="inferred from homology"/>
<comment type="similarity">
    <text evidence="2">Belongs to the bacterial solute-binding protein 1 family.</text>
</comment>